<evidence type="ECO:0000256" key="8">
    <source>
        <dbReference type="SAM" id="MobiDB-lite"/>
    </source>
</evidence>
<gene>
    <name evidence="9" type="ORF">CEURO_LOCUS9501</name>
</gene>
<feature type="compositionally biased region" description="Polar residues" evidence="8">
    <location>
        <begin position="936"/>
        <end position="951"/>
    </location>
</feature>
<evidence type="ECO:0000256" key="4">
    <source>
        <dbReference type="ARBA" id="ARBA00022776"/>
    </source>
</evidence>
<feature type="compositionally biased region" description="Polar residues" evidence="8">
    <location>
        <begin position="705"/>
        <end position="719"/>
    </location>
</feature>
<comment type="subcellular location">
    <subcellularLocation>
        <location evidence="1">Nucleus</location>
    </subcellularLocation>
</comment>
<feature type="compositionally biased region" description="Basic and acidic residues" evidence="8">
    <location>
        <begin position="685"/>
        <end position="700"/>
    </location>
</feature>
<feature type="compositionally biased region" description="Basic and acidic residues" evidence="8">
    <location>
        <begin position="1209"/>
        <end position="1229"/>
    </location>
</feature>
<feature type="compositionally biased region" description="Basic and acidic residues" evidence="8">
    <location>
        <begin position="347"/>
        <end position="372"/>
    </location>
</feature>
<feature type="compositionally biased region" description="Basic and acidic residues" evidence="8">
    <location>
        <begin position="548"/>
        <end position="557"/>
    </location>
</feature>
<feature type="region of interest" description="Disordered" evidence="8">
    <location>
        <begin position="290"/>
        <end position="557"/>
    </location>
</feature>
<keyword evidence="3" id="KW-0227">DNA damage</keyword>
<dbReference type="PANTHER" id="PTHR12663:SF3">
    <property type="entry name" value="SISTER CHROMATID COHESION PROTEIN PDS5 HOMOLOG C"/>
    <property type="match status" value="1"/>
</dbReference>
<evidence type="ECO:0000256" key="3">
    <source>
        <dbReference type="ARBA" id="ARBA00022763"/>
    </source>
</evidence>
<reference evidence="9" key="1">
    <citation type="submission" date="2022-07" db="EMBL/GenBank/DDBJ databases">
        <authorList>
            <person name="Macas J."/>
            <person name="Novak P."/>
            <person name="Neumann P."/>
        </authorList>
    </citation>
    <scope>NUCLEOTIDE SEQUENCE</scope>
</reference>
<feature type="compositionally biased region" description="Basic residues" evidence="8">
    <location>
        <begin position="973"/>
        <end position="982"/>
    </location>
</feature>
<feature type="compositionally biased region" description="Basic and acidic residues" evidence="8">
    <location>
        <begin position="1004"/>
        <end position="1041"/>
    </location>
</feature>
<feature type="compositionally biased region" description="Basic and acidic residues" evidence="8">
    <location>
        <begin position="952"/>
        <end position="961"/>
    </location>
</feature>
<dbReference type="InterPro" id="IPR016024">
    <property type="entry name" value="ARM-type_fold"/>
</dbReference>
<feature type="compositionally biased region" description="Polar residues" evidence="8">
    <location>
        <begin position="300"/>
        <end position="326"/>
    </location>
</feature>
<feature type="compositionally biased region" description="Low complexity" evidence="8">
    <location>
        <begin position="1245"/>
        <end position="1280"/>
    </location>
</feature>
<dbReference type="GO" id="GO:0035825">
    <property type="term" value="P:homologous recombination"/>
    <property type="evidence" value="ECO:0007669"/>
    <property type="project" value="UniProtKB-ARBA"/>
</dbReference>
<dbReference type="Gene3D" id="2.30.30.140">
    <property type="match status" value="1"/>
</dbReference>
<evidence type="ECO:0000256" key="2">
    <source>
        <dbReference type="ARBA" id="ARBA00022618"/>
    </source>
</evidence>
<dbReference type="OrthoDB" id="200660at2759"/>
<dbReference type="GO" id="GO:0006281">
    <property type="term" value="P:DNA repair"/>
    <property type="evidence" value="ECO:0007669"/>
    <property type="project" value="UniProtKB-KW"/>
</dbReference>
<dbReference type="SUPFAM" id="SSF48371">
    <property type="entry name" value="ARM repeat"/>
    <property type="match status" value="1"/>
</dbReference>
<evidence type="ECO:0000313" key="10">
    <source>
        <dbReference type="Proteomes" id="UP001152484"/>
    </source>
</evidence>
<feature type="compositionally biased region" description="Polar residues" evidence="8">
    <location>
        <begin position="852"/>
        <end position="870"/>
    </location>
</feature>
<name>A0A9P0Z1T8_CUSEU</name>
<dbReference type="EMBL" id="CAMAPE010000019">
    <property type="protein sequence ID" value="CAH9086166.1"/>
    <property type="molecule type" value="Genomic_DNA"/>
</dbReference>
<dbReference type="GO" id="GO:0007064">
    <property type="term" value="P:mitotic sister chromatid cohesion"/>
    <property type="evidence" value="ECO:0007669"/>
    <property type="project" value="InterPro"/>
</dbReference>
<keyword evidence="5" id="KW-0234">DNA repair</keyword>
<feature type="compositionally biased region" description="Basic residues" evidence="8">
    <location>
        <begin position="889"/>
        <end position="900"/>
    </location>
</feature>
<dbReference type="GO" id="GO:0000785">
    <property type="term" value="C:chromatin"/>
    <property type="evidence" value="ECO:0007669"/>
    <property type="project" value="TreeGrafter"/>
</dbReference>
<feature type="compositionally biased region" description="Basic and acidic residues" evidence="8">
    <location>
        <begin position="586"/>
        <end position="610"/>
    </location>
</feature>
<keyword evidence="6" id="KW-0539">Nucleus</keyword>
<feature type="compositionally biased region" description="Polar residues" evidence="8">
    <location>
        <begin position="373"/>
        <end position="387"/>
    </location>
</feature>
<dbReference type="InterPro" id="IPR039776">
    <property type="entry name" value="Pds5"/>
</dbReference>
<feature type="compositionally biased region" description="Basic and acidic residues" evidence="8">
    <location>
        <begin position="1282"/>
        <end position="1294"/>
    </location>
</feature>
<feature type="compositionally biased region" description="Polar residues" evidence="8">
    <location>
        <begin position="908"/>
        <end position="924"/>
    </location>
</feature>
<evidence type="ECO:0000256" key="5">
    <source>
        <dbReference type="ARBA" id="ARBA00023204"/>
    </source>
</evidence>
<feature type="compositionally biased region" description="Basic residues" evidence="8">
    <location>
        <begin position="811"/>
        <end position="823"/>
    </location>
</feature>
<feature type="region of interest" description="Disordered" evidence="8">
    <location>
        <begin position="1124"/>
        <end position="1367"/>
    </location>
</feature>
<feature type="compositionally biased region" description="Basic residues" evidence="8">
    <location>
        <begin position="992"/>
        <end position="1003"/>
    </location>
</feature>
<evidence type="ECO:0000313" key="9">
    <source>
        <dbReference type="EMBL" id="CAH9086166.1"/>
    </source>
</evidence>
<feature type="compositionally biased region" description="Basic and acidic residues" evidence="8">
    <location>
        <begin position="515"/>
        <end position="541"/>
    </location>
</feature>
<comment type="caution">
    <text evidence="9">The sequence shown here is derived from an EMBL/GenBank/DDBJ whole genome shotgun (WGS) entry which is preliminary data.</text>
</comment>
<organism evidence="9 10">
    <name type="scientific">Cuscuta europaea</name>
    <name type="common">European dodder</name>
    <dbReference type="NCBI Taxonomy" id="41803"/>
    <lineage>
        <taxon>Eukaryota</taxon>
        <taxon>Viridiplantae</taxon>
        <taxon>Streptophyta</taxon>
        <taxon>Embryophyta</taxon>
        <taxon>Tracheophyta</taxon>
        <taxon>Spermatophyta</taxon>
        <taxon>Magnoliopsida</taxon>
        <taxon>eudicotyledons</taxon>
        <taxon>Gunneridae</taxon>
        <taxon>Pentapetalae</taxon>
        <taxon>asterids</taxon>
        <taxon>lamiids</taxon>
        <taxon>Solanales</taxon>
        <taxon>Convolvulaceae</taxon>
        <taxon>Cuscuteae</taxon>
        <taxon>Cuscuta</taxon>
        <taxon>Cuscuta subgen. Cuscuta</taxon>
    </lineage>
</organism>
<dbReference type="SUPFAM" id="SSF63748">
    <property type="entry name" value="Tudor/PWWP/MBT"/>
    <property type="match status" value="1"/>
</dbReference>
<dbReference type="Pfam" id="PF20168">
    <property type="entry name" value="PDS5"/>
    <property type="match status" value="1"/>
</dbReference>
<accession>A0A9P0Z1T8</accession>
<evidence type="ECO:0000256" key="7">
    <source>
        <dbReference type="ARBA" id="ARBA00023306"/>
    </source>
</evidence>
<feature type="compositionally biased region" description="Basic and acidic residues" evidence="8">
    <location>
        <begin position="657"/>
        <end position="670"/>
    </location>
</feature>
<feature type="region of interest" description="Disordered" evidence="8">
    <location>
        <begin position="586"/>
        <end position="1060"/>
    </location>
</feature>
<feature type="compositionally biased region" description="Basic and acidic residues" evidence="8">
    <location>
        <begin position="476"/>
        <end position="491"/>
    </location>
</feature>
<keyword evidence="7" id="KW-0131">Cell cycle</keyword>
<dbReference type="CDD" id="cd20404">
    <property type="entry name" value="Tudor_Agenet_AtEML-like"/>
    <property type="match status" value="1"/>
</dbReference>
<feature type="compositionally biased region" description="Basic and acidic residues" evidence="8">
    <location>
        <begin position="1302"/>
        <end position="1357"/>
    </location>
</feature>
<keyword evidence="4" id="KW-0498">Mitosis</keyword>
<dbReference type="GO" id="GO:0051301">
    <property type="term" value="P:cell division"/>
    <property type="evidence" value="ECO:0007669"/>
    <property type="project" value="UniProtKB-KW"/>
</dbReference>
<keyword evidence="2" id="KW-0132">Cell division</keyword>
<protein>
    <submittedName>
        <fullName evidence="9">Uncharacterized protein</fullName>
    </submittedName>
</protein>
<keyword evidence="10" id="KW-1185">Reference proteome</keyword>
<feature type="compositionally biased region" description="Basic and acidic residues" evidence="8">
    <location>
        <begin position="747"/>
        <end position="756"/>
    </location>
</feature>
<feature type="compositionally biased region" description="Basic and acidic residues" evidence="8">
    <location>
        <begin position="728"/>
        <end position="738"/>
    </location>
</feature>
<proteinExistence type="predicted"/>
<evidence type="ECO:0000256" key="6">
    <source>
        <dbReference type="ARBA" id="ARBA00023242"/>
    </source>
</evidence>
<dbReference type="Proteomes" id="UP001152484">
    <property type="component" value="Unassembled WGS sequence"/>
</dbReference>
<feature type="compositionally biased region" description="Basic and acidic residues" evidence="8">
    <location>
        <begin position="290"/>
        <end position="299"/>
    </location>
</feature>
<dbReference type="GO" id="GO:0005634">
    <property type="term" value="C:nucleus"/>
    <property type="evidence" value="ECO:0007669"/>
    <property type="project" value="UniProtKB-SubCell"/>
</dbReference>
<feature type="compositionally biased region" description="Basic and acidic residues" evidence="8">
    <location>
        <begin position="1186"/>
        <end position="1202"/>
    </location>
</feature>
<dbReference type="PANTHER" id="PTHR12663">
    <property type="entry name" value="ANDROGEN INDUCED INHIBITOR OF PROLIFERATION AS3 / PDS5-RELATED"/>
    <property type="match status" value="1"/>
</dbReference>
<feature type="compositionally biased region" description="Basic residues" evidence="8">
    <location>
        <begin position="671"/>
        <end position="684"/>
    </location>
</feature>
<evidence type="ECO:0000256" key="1">
    <source>
        <dbReference type="ARBA" id="ARBA00004123"/>
    </source>
</evidence>
<sequence>MDTSLEIEEKLLEAGNKLLKPPPSVEELLPLLDEAVSFLTKVEQSPAKSVLAALSPLIKALVEDVLLRHSDVDVKVALASCLSEITRITAPDAPYDDDKMKAVFELIVSSFENLCDESSRSFVKRAMVLETVCKVRLCVVMLDLECDELIYRMFQYFLKTIREYHPNNIFSSMKSIMTVVLEESEDISMDLVTYLLASVKNENEEIKPIGKRLAESVFMHCADKLKPYVRHAVKSRSLSLNEYSEVVTSVMKGTPVAIECNNDVDPSCAESKLACSGGTAQLTQMAEDTKKEACSKDDNQVVNTSPKSAMGSNVNGGNSTDTQSLANMEDNAPMEQPDISSLTPKSASDDSQLKNSVKSELEISEQVSKEQGSKSNSQVKLEDSSYQEPPVDSEKVDETLLSSQMCKRDVPGSPAENSTGDKKDNDEGIASFPVDDATVEAAKLLDENETSAGHSLPKTPEDEAENVTSLDPNHSLPDEINKETIQEKDDNLVQEDSSLPEVASKKPSGPSDSDLQPKDLGSRVQKETSHKEEADAMRCAEVKGLNQRGEKAKANDKTFVSLEKKDKQTIQQKEVAYSMTNAEVKGQEQRVEKARANDKKEFCSDKHTFQPKEAGTTEILSRKPSEGSDSELQPQYPVTRLQTEATREEEASSMSDAEVKGLKLQGEKSKANNKKIVSSKKKDKRIIQPKEDDSLVEKDSVPAQIASQKPSEKTSNLKSLPQEPGTRVQKETSQKEETDSMSDTDVEGLKHQVEKVKRNKKKLVSSTKKDKRTLQPKEDDSLAQEESMLAEITSKKASEVTSGSESQPKSKANKKIVSSKKKEKQSTQPKEDDNLVQKESVSAEIASKKLSGRTNDLESQPQDHSTDMQIETSHEEESSSMSDVEVKGSKRTGAKAKANKRIGAPSKKQGNQENENDSLVQDESVSADIPSPKPSEGTSDSESEPQNLGTRTQRESSHEEEAVSMSDSELKGLKRRGVRTKAIKTTDVSSKKNNKSRRRRRGKASIEIDAPKSSAKDDTDKVVFFEESPLKSAEHNVKEGSQRNSTKRKRSSGKEKVQGSTKITYGESLVGSRVQVWWPLDSEYYEGQIDSFDRVNKKHKVVYNDGEIEDLDLKKEKWHLVKENLTEKKDLDEPSSPEVSAEIERQKKKKSRGLAETSSSKHDKFHVSPKSSVPKFKGSSTKSGHKTKDDTNVKPKSKDRPSKSVGSSKSREVSGYKYDSDEGSGKLKDVISSPLRSKSSKSDATPKTTTKPQQDTTSTIKATPTSKGKANGTTGKSKSTSKGKDNEEVKEKMPTEIMGKTQSKEQETESKSGKKRGASKEEDIESKSGKRGGASKEEDNESKSGKKGNASKEEAVKSKSGKKRRRK</sequence>